<dbReference type="Gene3D" id="3.90.1150.10">
    <property type="entry name" value="Aspartate Aminotransferase, domain 1"/>
    <property type="match status" value="1"/>
</dbReference>
<dbReference type="Proteomes" id="UP000703893">
    <property type="component" value="Unassembled WGS sequence"/>
</dbReference>
<organism evidence="1 2">
    <name type="scientific">Candidatus Tanganyikabacteria bacterium</name>
    <dbReference type="NCBI Taxonomy" id="2961651"/>
    <lineage>
        <taxon>Bacteria</taxon>
        <taxon>Bacillati</taxon>
        <taxon>Candidatus Sericytochromatia</taxon>
        <taxon>Candidatus Tanganyikabacteria</taxon>
    </lineage>
</organism>
<dbReference type="SUPFAM" id="SSF53383">
    <property type="entry name" value="PLP-dependent transferases"/>
    <property type="match status" value="1"/>
</dbReference>
<protein>
    <recommendedName>
        <fullName evidence="3">Histidinol-phosphate transaminase</fullName>
    </recommendedName>
</protein>
<dbReference type="InterPro" id="IPR015422">
    <property type="entry name" value="PyrdxlP-dep_Trfase_small"/>
</dbReference>
<accession>A0A937X773</accession>
<evidence type="ECO:0000313" key="1">
    <source>
        <dbReference type="EMBL" id="MBM3275430.1"/>
    </source>
</evidence>
<evidence type="ECO:0000313" key="2">
    <source>
        <dbReference type="Proteomes" id="UP000703893"/>
    </source>
</evidence>
<comment type="caution">
    <text evidence="1">The sequence shown here is derived from an EMBL/GenBank/DDBJ whole genome shotgun (WGS) entry which is preliminary data.</text>
</comment>
<dbReference type="AlphaFoldDB" id="A0A937X773"/>
<dbReference type="InterPro" id="IPR015424">
    <property type="entry name" value="PyrdxlP-dep_Trfase"/>
</dbReference>
<name>A0A937X773_9BACT</name>
<evidence type="ECO:0008006" key="3">
    <source>
        <dbReference type="Google" id="ProtNLM"/>
    </source>
</evidence>
<sequence length="61" mass="6745">MPTGTLRLVPEYIERLVPYQPGKPISEVQREFGIARVIKLASNENPFGPSPLAREAAARVL</sequence>
<proteinExistence type="predicted"/>
<feature type="non-terminal residue" evidence="1">
    <location>
        <position position="61"/>
    </location>
</feature>
<reference evidence="1 2" key="1">
    <citation type="submission" date="2019-03" db="EMBL/GenBank/DDBJ databases">
        <title>Lake Tanganyika Metagenome-Assembled Genomes (MAGs).</title>
        <authorList>
            <person name="Tran P."/>
        </authorList>
    </citation>
    <scope>NUCLEOTIDE SEQUENCE [LARGE SCALE GENOMIC DNA]</scope>
    <source>
        <strain evidence="1">K_DeepCast_65m_m2_236</strain>
    </source>
</reference>
<dbReference type="EMBL" id="VGJX01000573">
    <property type="protein sequence ID" value="MBM3275430.1"/>
    <property type="molecule type" value="Genomic_DNA"/>
</dbReference>
<gene>
    <name evidence="1" type="ORF">FJZ00_09765</name>
</gene>